<organism evidence="9">
    <name type="scientific">Bionectria ochroleuca</name>
    <name type="common">Gliocladium roseum</name>
    <dbReference type="NCBI Taxonomy" id="29856"/>
    <lineage>
        <taxon>Eukaryota</taxon>
        <taxon>Fungi</taxon>
        <taxon>Dikarya</taxon>
        <taxon>Ascomycota</taxon>
        <taxon>Pezizomycotina</taxon>
        <taxon>Sordariomycetes</taxon>
        <taxon>Hypocreomycetidae</taxon>
        <taxon>Hypocreales</taxon>
        <taxon>Bionectriaceae</taxon>
        <taxon>Clonostachys</taxon>
    </lineage>
</organism>
<dbReference type="PANTHER" id="PTHR33048">
    <property type="entry name" value="PTH11-LIKE INTEGRAL MEMBRANE PROTEIN (AFU_ORTHOLOGUE AFUA_5G11245)"/>
    <property type="match status" value="1"/>
</dbReference>
<feature type="transmembrane region" description="Helical" evidence="7">
    <location>
        <begin position="87"/>
        <end position="111"/>
    </location>
</feature>
<dbReference type="InterPro" id="IPR049326">
    <property type="entry name" value="Rhodopsin_dom_fungi"/>
</dbReference>
<evidence type="ECO:0000256" key="3">
    <source>
        <dbReference type="ARBA" id="ARBA00022989"/>
    </source>
</evidence>
<feature type="transmembrane region" description="Helical" evidence="7">
    <location>
        <begin position="43"/>
        <end position="67"/>
    </location>
</feature>
<keyword evidence="4 7" id="KW-0472">Membrane</keyword>
<comment type="subcellular location">
    <subcellularLocation>
        <location evidence="1">Membrane</location>
        <topology evidence="1">Multi-pass membrane protein</topology>
    </subcellularLocation>
</comment>
<protein>
    <recommendedName>
        <fullName evidence="8">Rhodopsin domain-containing protein</fullName>
    </recommendedName>
</protein>
<feature type="compositionally biased region" description="Basic and acidic residues" evidence="6">
    <location>
        <begin position="284"/>
        <end position="296"/>
    </location>
</feature>
<sequence>MEIDNRGPPLQVVCYVFGVLASVATLLRCYVRLYLVKSFGVDDYFMALALVLFIAFVASALVGVHFGAGRHLTDILPQTNIKHAIQCWWFCYLWYCLSITAVKISICWFLLRVIVKRIHLWIIYFVLGLNIVSGVAFFFITLLQCKPVYAFWDREVPGDCLGMDAVIAVTYVYGACGIICDFTCTILPMVIIWGLNMNKRSKWVLMPIMTLACVASAATVVRFVYCKDAKDPDFLYATINIVIWSTIEQGVAIMAGSLATLRPLLRQVAQNLGFSSTGPSQLKDTGENNSRFKDGTGSRNKLASRNNDQFALGVIESQGNDRSLNGHPHGERREPWDNESEEELTQGLGKSKGHTVLSTAHV</sequence>
<feature type="transmembrane region" description="Helical" evidence="7">
    <location>
        <begin position="171"/>
        <end position="196"/>
    </location>
</feature>
<feature type="region of interest" description="Disordered" evidence="6">
    <location>
        <begin position="276"/>
        <end position="303"/>
    </location>
</feature>
<proteinExistence type="inferred from homology"/>
<dbReference type="InterPro" id="IPR052337">
    <property type="entry name" value="SAT4-like"/>
</dbReference>
<dbReference type="GO" id="GO:0016020">
    <property type="term" value="C:membrane"/>
    <property type="evidence" value="ECO:0007669"/>
    <property type="project" value="UniProtKB-SubCell"/>
</dbReference>
<accession>A0A0B7KJ44</accession>
<feature type="transmembrane region" description="Helical" evidence="7">
    <location>
        <begin position="203"/>
        <end position="225"/>
    </location>
</feature>
<comment type="similarity">
    <text evidence="5">Belongs to the SAT4 family.</text>
</comment>
<gene>
    <name evidence="9" type="ORF">BN869_000010923_1</name>
</gene>
<keyword evidence="3 7" id="KW-1133">Transmembrane helix</keyword>
<feature type="transmembrane region" description="Helical" evidence="7">
    <location>
        <begin position="237"/>
        <end position="261"/>
    </location>
</feature>
<evidence type="ECO:0000256" key="6">
    <source>
        <dbReference type="SAM" id="MobiDB-lite"/>
    </source>
</evidence>
<name>A0A0B7KJ44_BIOOC</name>
<evidence type="ECO:0000313" key="9">
    <source>
        <dbReference type="EMBL" id="CEO54865.1"/>
    </source>
</evidence>
<dbReference type="EMBL" id="CDPU01000046">
    <property type="protein sequence ID" value="CEO54865.1"/>
    <property type="molecule type" value="Genomic_DNA"/>
</dbReference>
<keyword evidence="2 7" id="KW-0812">Transmembrane</keyword>
<evidence type="ECO:0000256" key="4">
    <source>
        <dbReference type="ARBA" id="ARBA00023136"/>
    </source>
</evidence>
<evidence type="ECO:0000256" key="1">
    <source>
        <dbReference type="ARBA" id="ARBA00004141"/>
    </source>
</evidence>
<evidence type="ECO:0000256" key="7">
    <source>
        <dbReference type="SAM" id="Phobius"/>
    </source>
</evidence>
<feature type="domain" description="Rhodopsin" evidence="8">
    <location>
        <begin position="27"/>
        <end position="266"/>
    </location>
</feature>
<dbReference type="PANTHER" id="PTHR33048:SF96">
    <property type="entry name" value="INTEGRAL MEMBRANE PROTEIN"/>
    <property type="match status" value="1"/>
</dbReference>
<reference evidence="9" key="1">
    <citation type="submission" date="2015-01" db="EMBL/GenBank/DDBJ databases">
        <authorList>
            <person name="Durling Mikael"/>
        </authorList>
    </citation>
    <scope>NUCLEOTIDE SEQUENCE</scope>
</reference>
<evidence type="ECO:0000256" key="2">
    <source>
        <dbReference type="ARBA" id="ARBA00022692"/>
    </source>
</evidence>
<feature type="transmembrane region" description="Helical" evidence="7">
    <location>
        <begin position="118"/>
        <end position="143"/>
    </location>
</feature>
<feature type="transmembrane region" description="Helical" evidence="7">
    <location>
        <begin position="12"/>
        <end position="31"/>
    </location>
</feature>
<feature type="region of interest" description="Disordered" evidence="6">
    <location>
        <begin position="316"/>
        <end position="362"/>
    </location>
</feature>
<dbReference type="Pfam" id="PF20684">
    <property type="entry name" value="Fung_rhodopsin"/>
    <property type="match status" value="1"/>
</dbReference>
<evidence type="ECO:0000259" key="8">
    <source>
        <dbReference type="Pfam" id="PF20684"/>
    </source>
</evidence>
<evidence type="ECO:0000256" key="5">
    <source>
        <dbReference type="ARBA" id="ARBA00038359"/>
    </source>
</evidence>
<dbReference type="AlphaFoldDB" id="A0A0B7KJ44"/>